<proteinExistence type="predicted"/>
<dbReference type="KEGG" id="ppyr:116179828"/>
<dbReference type="EMBL" id="GEZM01045595">
    <property type="protein sequence ID" value="JAV77731.1"/>
    <property type="molecule type" value="Transcribed_RNA"/>
</dbReference>
<name>A0A1Y1LX59_PHOPY</name>
<sequence>MIGVQPRTFVLCLSKFSLRFFMIYVCVRNLLKLSCLNILFRTRPKMSAIPQAAFMTKKWNENQKRKPKEEIHFWDGNVEPQLLHYNSKMMNSIWGLYNRYSVHNLKGSWDKELSFGAINQQLKSVGCASNGTNVALTP</sequence>
<accession>A0A1Y1LX59</accession>
<organism evidence="1">
    <name type="scientific">Photinus pyralis</name>
    <name type="common">Common eastern firefly</name>
    <name type="synonym">Lampyris pyralis</name>
    <dbReference type="NCBI Taxonomy" id="7054"/>
    <lineage>
        <taxon>Eukaryota</taxon>
        <taxon>Metazoa</taxon>
        <taxon>Ecdysozoa</taxon>
        <taxon>Arthropoda</taxon>
        <taxon>Hexapoda</taxon>
        <taxon>Insecta</taxon>
        <taxon>Pterygota</taxon>
        <taxon>Neoptera</taxon>
        <taxon>Endopterygota</taxon>
        <taxon>Coleoptera</taxon>
        <taxon>Polyphaga</taxon>
        <taxon>Elateriformia</taxon>
        <taxon>Elateroidea</taxon>
        <taxon>Lampyridae</taxon>
        <taxon>Lampyrinae</taxon>
        <taxon>Photinus</taxon>
    </lineage>
</organism>
<dbReference type="GeneID" id="116179828"/>
<protein>
    <submittedName>
        <fullName evidence="1">Uncharacterized protein</fullName>
    </submittedName>
</protein>
<dbReference type="AlphaFoldDB" id="A0A1Y1LX59"/>
<dbReference type="RefSeq" id="XP_031329826.1">
    <property type="nucleotide sequence ID" value="XM_031473966.1"/>
</dbReference>
<dbReference type="GeneID" id="116160703"/>
<reference evidence="1" key="1">
    <citation type="journal article" date="2016" name="Sci. Rep.">
        <title>Molecular characterization of firefly nuptial gifts: a multi-omics approach sheds light on postcopulatory sexual selection.</title>
        <authorList>
            <person name="Al-Wathiqui N."/>
            <person name="Fallon T.R."/>
            <person name="South A."/>
            <person name="Weng J.K."/>
            <person name="Lewis S.M."/>
        </authorList>
    </citation>
    <scope>NUCLEOTIDE SEQUENCE</scope>
</reference>
<dbReference type="RefSeq" id="XP_031355538.1">
    <property type="nucleotide sequence ID" value="XM_031499678.1"/>
</dbReference>
<evidence type="ECO:0000313" key="1">
    <source>
        <dbReference type="EMBL" id="JAV77731.1"/>
    </source>
</evidence>
<dbReference type="OrthoDB" id="6479173at2759"/>
<dbReference type="KEGG" id="ppyr:116160703"/>